<dbReference type="GO" id="GO:0004930">
    <property type="term" value="F:G protein-coupled receptor activity"/>
    <property type="evidence" value="ECO:0007669"/>
    <property type="project" value="InterPro"/>
</dbReference>
<keyword evidence="3 5" id="KW-1133">Transmembrane helix</keyword>
<dbReference type="PANTHER" id="PTHR45698:SF1">
    <property type="entry name" value="TRACE AMINE-ASSOCIATED RECEPTOR 13C-LIKE"/>
    <property type="match status" value="1"/>
</dbReference>
<organism evidence="7 8">
    <name type="scientific">Patiria miniata</name>
    <name type="common">Bat star</name>
    <name type="synonym">Asterina miniata</name>
    <dbReference type="NCBI Taxonomy" id="46514"/>
    <lineage>
        <taxon>Eukaryota</taxon>
        <taxon>Metazoa</taxon>
        <taxon>Echinodermata</taxon>
        <taxon>Eleutherozoa</taxon>
        <taxon>Asterozoa</taxon>
        <taxon>Asteroidea</taxon>
        <taxon>Valvatacea</taxon>
        <taxon>Valvatida</taxon>
        <taxon>Asterinidae</taxon>
        <taxon>Patiria</taxon>
    </lineage>
</organism>
<evidence type="ECO:0000256" key="4">
    <source>
        <dbReference type="ARBA" id="ARBA00023136"/>
    </source>
</evidence>
<feature type="transmembrane region" description="Helical" evidence="5">
    <location>
        <begin position="115"/>
        <end position="137"/>
    </location>
</feature>
<evidence type="ECO:0000256" key="5">
    <source>
        <dbReference type="SAM" id="Phobius"/>
    </source>
</evidence>
<dbReference type="RefSeq" id="XP_038047573.1">
    <property type="nucleotide sequence ID" value="XM_038191645.1"/>
</dbReference>
<keyword evidence="8" id="KW-1185">Reference proteome</keyword>
<dbReference type="OrthoDB" id="5967130at2759"/>
<feature type="transmembrane region" description="Helical" evidence="5">
    <location>
        <begin position="67"/>
        <end position="88"/>
    </location>
</feature>
<evidence type="ECO:0000256" key="1">
    <source>
        <dbReference type="ARBA" id="ARBA00004370"/>
    </source>
</evidence>
<name>A0A913Z6Y9_PATMI</name>
<dbReference type="GeneID" id="119721567"/>
<dbReference type="PANTHER" id="PTHR45698">
    <property type="entry name" value="TRACE AMINE-ASSOCIATED RECEPTOR 19N-RELATED"/>
    <property type="match status" value="1"/>
</dbReference>
<feature type="transmembrane region" description="Helical" evidence="5">
    <location>
        <begin position="245"/>
        <end position="264"/>
    </location>
</feature>
<dbReference type="OMA" id="ENIAMNR"/>
<comment type="subcellular location">
    <subcellularLocation>
        <location evidence="1">Membrane</location>
    </subcellularLocation>
</comment>
<keyword evidence="2 5" id="KW-0812">Transmembrane</keyword>
<evidence type="ECO:0000313" key="7">
    <source>
        <dbReference type="EnsemblMetazoa" id="XP_038047573.1"/>
    </source>
</evidence>
<dbReference type="SUPFAM" id="SSF81321">
    <property type="entry name" value="Family A G protein-coupled receptor-like"/>
    <property type="match status" value="1"/>
</dbReference>
<dbReference type="AlphaFoldDB" id="A0A913Z6Y9"/>
<accession>A0A913Z6Y9</accession>
<protein>
    <recommendedName>
        <fullName evidence="6">G-protein coupled receptors family 1 profile domain-containing protein</fullName>
    </recommendedName>
</protein>
<feature type="domain" description="G-protein coupled receptors family 1 profile" evidence="6">
    <location>
        <begin position="45"/>
        <end position="301"/>
    </location>
</feature>
<keyword evidence="4 5" id="KW-0472">Membrane</keyword>
<dbReference type="GO" id="GO:0016020">
    <property type="term" value="C:membrane"/>
    <property type="evidence" value="ECO:0007669"/>
    <property type="project" value="UniProtKB-SubCell"/>
</dbReference>
<evidence type="ECO:0000256" key="2">
    <source>
        <dbReference type="ARBA" id="ARBA00022692"/>
    </source>
</evidence>
<dbReference type="PROSITE" id="PS50262">
    <property type="entry name" value="G_PROTEIN_RECEP_F1_2"/>
    <property type="match status" value="1"/>
</dbReference>
<proteinExistence type="predicted"/>
<dbReference type="Proteomes" id="UP000887568">
    <property type="component" value="Unplaced"/>
</dbReference>
<reference evidence="7" key="1">
    <citation type="submission" date="2022-11" db="UniProtKB">
        <authorList>
            <consortium name="EnsemblMetazoa"/>
        </authorList>
    </citation>
    <scope>IDENTIFICATION</scope>
</reference>
<dbReference type="Gene3D" id="1.20.1070.10">
    <property type="entry name" value="Rhodopsin 7-helix transmembrane proteins"/>
    <property type="match status" value="1"/>
</dbReference>
<dbReference type="InterPro" id="IPR000276">
    <property type="entry name" value="GPCR_Rhodpsn"/>
</dbReference>
<dbReference type="EnsemblMetazoa" id="XM_038191645.1">
    <property type="protein sequence ID" value="XP_038047573.1"/>
    <property type="gene ID" value="LOC119721567"/>
</dbReference>
<feature type="transmembrane region" description="Helical" evidence="5">
    <location>
        <begin position="36"/>
        <end position="55"/>
    </location>
</feature>
<dbReference type="Pfam" id="PF00001">
    <property type="entry name" value="7tm_1"/>
    <property type="match status" value="1"/>
</dbReference>
<evidence type="ECO:0000259" key="6">
    <source>
        <dbReference type="PROSITE" id="PS50262"/>
    </source>
</evidence>
<dbReference type="PRINTS" id="PR00237">
    <property type="entry name" value="GPCRRHODOPSN"/>
</dbReference>
<dbReference type="InterPro" id="IPR017452">
    <property type="entry name" value="GPCR_Rhodpsn_7TM"/>
</dbReference>
<evidence type="ECO:0000256" key="3">
    <source>
        <dbReference type="ARBA" id="ARBA00022989"/>
    </source>
</evidence>
<feature type="transmembrane region" description="Helical" evidence="5">
    <location>
        <begin position="284"/>
        <end position="304"/>
    </location>
</feature>
<feature type="transmembrane region" description="Helical" evidence="5">
    <location>
        <begin position="158"/>
        <end position="177"/>
    </location>
</feature>
<feature type="transmembrane region" description="Helical" evidence="5">
    <location>
        <begin position="197"/>
        <end position="218"/>
    </location>
</feature>
<dbReference type="CDD" id="cd00637">
    <property type="entry name" value="7tm_classA_rhodopsin-like"/>
    <property type="match status" value="1"/>
</dbReference>
<sequence>MASNQNLSSGDFENGTGDEWPESGVAVSPSLGAVKTIIACLAVLGNSVVIIVMLLRHKMFSSFTNRLILHQSCIDLAAGLVFFCSTVLKSPNTVVVSKEGNLSDKLICSLLFSDFFLWCLNVTSTYNLVAISLERFVATCHMAKWRNSCTKAKLRRGAMVTSWVVGFVYCSHMTLMVEPVQGRCQFVPISPSLKICIGVLALSIEYVVPVLIMTYSYVKILTMLTKNLANPVNPRQHIIRRAKKNILVTILLVIIVFAICWTPTECYYVGTLLLDLQPNEPVYTAFTTLLACNLFINPIIYSFIYKHFRAQLSDLLTLGRYRRNRVENIPQG</sequence>
<evidence type="ECO:0000313" key="8">
    <source>
        <dbReference type="Proteomes" id="UP000887568"/>
    </source>
</evidence>